<evidence type="ECO:0000313" key="5">
    <source>
        <dbReference type="EMBL" id="KAF7503129.1"/>
    </source>
</evidence>
<name>A0A8H7A833_9EURO</name>
<dbReference type="OrthoDB" id="4139874at2759"/>
<dbReference type="SMART" id="SM00248">
    <property type="entry name" value="ANK"/>
    <property type="match status" value="3"/>
</dbReference>
<dbReference type="PANTHER" id="PTHR24198:SF165">
    <property type="entry name" value="ANKYRIN REPEAT-CONTAINING PROTEIN-RELATED"/>
    <property type="match status" value="1"/>
</dbReference>
<dbReference type="InterPro" id="IPR002110">
    <property type="entry name" value="Ankyrin_rpt"/>
</dbReference>
<accession>A0A8H7A833</accession>
<dbReference type="Gene3D" id="1.25.40.20">
    <property type="entry name" value="Ankyrin repeat-containing domain"/>
    <property type="match status" value="2"/>
</dbReference>
<protein>
    <recommendedName>
        <fullName evidence="7">Ankyrin</fullName>
    </recommendedName>
</protein>
<dbReference type="EMBL" id="JAACFV010000195">
    <property type="protein sequence ID" value="KAF7503129.1"/>
    <property type="molecule type" value="Genomic_DNA"/>
</dbReference>
<feature type="repeat" description="ANK" evidence="3">
    <location>
        <begin position="244"/>
        <end position="280"/>
    </location>
</feature>
<evidence type="ECO:0008006" key="7">
    <source>
        <dbReference type="Google" id="ProtNLM"/>
    </source>
</evidence>
<comment type="caution">
    <text evidence="5">The sequence shown here is derived from an EMBL/GenBank/DDBJ whole genome shotgun (WGS) entry which is preliminary data.</text>
</comment>
<keyword evidence="2 3" id="KW-0040">ANK repeat</keyword>
<proteinExistence type="predicted"/>
<gene>
    <name evidence="5" type="ORF">GJ744_004271</name>
</gene>
<reference evidence="5" key="1">
    <citation type="submission" date="2020-02" db="EMBL/GenBank/DDBJ databases">
        <authorList>
            <person name="Palmer J.M."/>
        </authorList>
    </citation>
    <scope>NUCLEOTIDE SEQUENCE</scope>
    <source>
        <strain evidence="5">EPUS1.4</strain>
        <tissue evidence="5">Thallus</tissue>
    </source>
</reference>
<sequence length="700" mass="78395">MKELETTYGKFIMTTKRRQWSADREASHEGTTNSKATGELTATWKAILDHERFQANITVYLHQITRADGFSSLYPSILVGRIRPDDSPIFSFVHDGNMDGLLSLLSQGKASLRDCNSFGTPLLHYATRQPEMCKFLIENGADVDEYAPFPSQYTPFLSHEDGVLELVSGPPLAFQWWRYAEGGSKSYECQRLLLNAGADPEANTGSANSTFGLQFVIDTGTIESLQLILDLGTSFIDLERKDEWGDTPLLRLAMMSDVECKPAKYDLLLTRGADIKARNNKGKNCLHILMESVFDCESSDEQEALVLLIRKGADVNAVDNFGDSIAKTAYSHEGVYDHLNTYDLGMYRGDLWDAVLSDCGYDIAEMRKGFPRRPRYSCDYTREGFERLWRGREEFCPYYDDPSEWDPEKDLESLTDSKEGISENGSEGEGLQDYSGYGVDNNEEDTQLELPPLRDNGEASVFLTQSLPPYHDIPAVWNREGEIESIERSEECPREGISANRDLQAGSGYDMDTDEGGTEHELPPLRSNEEGNMLSREPLPLLSSIDGATLETSTIEPATSSCWYPDSSQTMVPRNHFQQVSVESNISESVPIWQDWPTTIQTTFPAHSFQRGFVGAVSELEDCELEESNPIPVLGERFNPKLVECLASFNKYFTNVNPDTCLDPIHWNKAPVNVLTFDTGSIIRRPVTSDDFSSGRTKGG</sequence>
<keyword evidence="6" id="KW-1185">Reference proteome</keyword>
<dbReference type="PANTHER" id="PTHR24198">
    <property type="entry name" value="ANKYRIN REPEAT AND PROTEIN KINASE DOMAIN-CONTAINING PROTEIN"/>
    <property type="match status" value="1"/>
</dbReference>
<keyword evidence="1" id="KW-0677">Repeat</keyword>
<dbReference type="SUPFAM" id="SSF48403">
    <property type="entry name" value="Ankyrin repeat"/>
    <property type="match status" value="1"/>
</dbReference>
<dbReference type="AlphaFoldDB" id="A0A8H7A833"/>
<evidence type="ECO:0000256" key="2">
    <source>
        <dbReference type="ARBA" id="ARBA00023043"/>
    </source>
</evidence>
<feature type="region of interest" description="Disordered" evidence="4">
    <location>
        <begin position="501"/>
        <end position="532"/>
    </location>
</feature>
<feature type="compositionally biased region" description="Basic and acidic residues" evidence="4">
    <location>
        <begin position="406"/>
        <end position="421"/>
    </location>
</feature>
<evidence type="ECO:0000256" key="4">
    <source>
        <dbReference type="SAM" id="MobiDB-lite"/>
    </source>
</evidence>
<evidence type="ECO:0000256" key="1">
    <source>
        <dbReference type="ARBA" id="ARBA00022737"/>
    </source>
</evidence>
<evidence type="ECO:0000313" key="6">
    <source>
        <dbReference type="Proteomes" id="UP000606974"/>
    </source>
</evidence>
<dbReference type="InterPro" id="IPR036770">
    <property type="entry name" value="Ankyrin_rpt-contain_sf"/>
</dbReference>
<evidence type="ECO:0000256" key="3">
    <source>
        <dbReference type="PROSITE-ProRule" id="PRU00023"/>
    </source>
</evidence>
<organism evidence="5 6">
    <name type="scientific">Endocarpon pusillum</name>
    <dbReference type="NCBI Taxonomy" id="364733"/>
    <lineage>
        <taxon>Eukaryota</taxon>
        <taxon>Fungi</taxon>
        <taxon>Dikarya</taxon>
        <taxon>Ascomycota</taxon>
        <taxon>Pezizomycotina</taxon>
        <taxon>Eurotiomycetes</taxon>
        <taxon>Chaetothyriomycetidae</taxon>
        <taxon>Verrucariales</taxon>
        <taxon>Verrucariaceae</taxon>
        <taxon>Endocarpon</taxon>
    </lineage>
</organism>
<dbReference type="PROSITE" id="PS50088">
    <property type="entry name" value="ANK_REPEAT"/>
    <property type="match status" value="1"/>
</dbReference>
<dbReference type="Proteomes" id="UP000606974">
    <property type="component" value="Unassembled WGS sequence"/>
</dbReference>
<feature type="compositionally biased region" description="Basic and acidic residues" evidence="4">
    <location>
        <begin position="517"/>
        <end position="529"/>
    </location>
</feature>
<feature type="region of interest" description="Disordered" evidence="4">
    <location>
        <begin position="401"/>
        <end position="452"/>
    </location>
</feature>